<keyword evidence="2" id="KW-1185">Reference proteome</keyword>
<dbReference type="AlphaFoldDB" id="R0JAE6"/>
<evidence type="ECO:0000313" key="2">
    <source>
        <dbReference type="Proteomes" id="UP000296049"/>
    </source>
</evidence>
<organism evidence="1 2">
    <name type="scientific">Anas platyrhynchos</name>
    <name type="common">Mallard</name>
    <name type="synonym">Anas boschas</name>
    <dbReference type="NCBI Taxonomy" id="8839"/>
    <lineage>
        <taxon>Eukaryota</taxon>
        <taxon>Metazoa</taxon>
        <taxon>Chordata</taxon>
        <taxon>Craniata</taxon>
        <taxon>Vertebrata</taxon>
        <taxon>Euteleostomi</taxon>
        <taxon>Archelosauria</taxon>
        <taxon>Archosauria</taxon>
        <taxon>Dinosauria</taxon>
        <taxon>Saurischia</taxon>
        <taxon>Theropoda</taxon>
        <taxon>Coelurosauria</taxon>
        <taxon>Aves</taxon>
        <taxon>Neognathae</taxon>
        <taxon>Galloanserae</taxon>
        <taxon>Anseriformes</taxon>
        <taxon>Anatidae</taxon>
        <taxon>Anatinae</taxon>
        <taxon>Anas</taxon>
    </lineage>
</organism>
<evidence type="ECO:0000313" key="1">
    <source>
        <dbReference type="EMBL" id="EOA94215.1"/>
    </source>
</evidence>
<gene>
    <name evidence="1" type="ORF">Anapl_15029</name>
</gene>
<sequence length="182" mass="20260">MGFAGSKKVSQQVGDSVRGSARYFCSSPSVCVRLGGIAILGTCCNASVVKQIKIICIYQRDNTSFFPKNTKLKTRRWNLEGVCIVYSYCTKDGLSEDQGMHFIHGFTDNLRLYELLCSDVGLEQGALWPCLKEAFSSHQLSQRALAEPQQGKPCHPRDAPSPCARFPSWVHFPLTFTDFKPS</sequence>
<protein>
    <submittedName>
        <fullName evidence="1">Uncharacterized protein</fullName>
    </submittedName>
</protein>
<proteinExistence type="predicted"/>
<dbReference type="Proteomes" id="UP000296049">
    <property type="component" value="Unassembled WGS sequence"/>
</dbReference>
<accession>R0JAE6</accession>
<name>R0JAE6_ANAPL</name>
<dbReference type="EMBL" id="KB744924">
    <property type="protein sequence ID" value="EOA94215.1"/>
    <property type="molecule type" value="Genomic_DNA"/>
</dbReference>
<reference evidence="2" key="1">
    <citation type="journal article" date="2013" name="Nat. Genet.">
        <title>The duck genome and transcriptome provide insight into an avian influenza virus reservoir species.</title>
        <authorList>
            <person name="Huang Y."/>
            <person name="Li Y."/>
            <person name="Burt D.W."/>
            <person name="Chen H."/>
            <person name="Zhang Y."/>
            <person name="Qian W."/>
            <person name="Kim H."/>
            <person name="Gan S."/>
            <person name="Zhao Y."/>
            <person name="Li J."/>
            <person name="Yi K."/>
            <person name="Feng H."/>
            <person name="Zhu P."/>
            <person name="Li B."/>
            <person name="Liu Q."/>
            <person name="Fairley S."/>
            <person name="Magor K.E."/>
            <person name="Du Z."/>
            <person name="Hu X."/>
            <person name="Goodman L."/>
            <person name="Tafer H."/>
            <person name="Vignal A."/>
            <person name="Lee T."/>
            <person name="Kim K.W."/>
            <person name="Sheng Z."/>
            <person name="An Y."/>
            <person name="Searle S."/>
            <person name="Herrero J."/>
            <person name="Groenen M.A."/>
            <person name="Crooijmans R.P."/>
            <person name="Faraut T."/>
            <person name="Cai Q."/>
            <person name="Webster R.G."/>
            <person name="Aldridge J.R."/>
            <person name="Warren W.C."/>
            <person name="Bartschat S."/>
            <person name="Kehr S."/>
            <person name="Marz M."/>
            <person name="Stadler P.F."/>
            <person name="Smith J."/>
            <person name="Kraus R.H."/>
            <person name="Zhao Y."/>
            <person name="Ren L."/>
            <person name="Fei J."/>
            <person name="Morisson M."/>
            <person name="Kaiser P."/>
            <person name="Griffin D.K."/>
            <person name="Rao M."/>
            <person name="Pitel F."/>
            <person name="Wang J."/>
            <person name="Li N."/>
        </authorList>
    </citation>
    <scope>NUCLEOTIDE SEQUENCE [LARGE SCALE GENOMIC DNA]</scope>
</reference>